<dbReference type="GO" id="GO:0003746">
    <property type="term" value="F:translation elongation factor activity"/>
    <property type="evidence" value="ECO:0007669"/>
    <property type="project" value="UniProtKB-KW"/>
</dbReference>
<dbReference type="GO" id="GO:0005525">
    <property type="term" value="F:GTP binding"/>
    <property type="evidence" value="ECO:0007669"/>
    <property type="project" value="UniProtKB-KW"/>
</dbReference>
<evidence type="ECO:0000256" key="5">
    <source>
        <dbReference type="ARBA" id="ARBA00022741"/>
    </source>
</evidence>
<keyword evidence="4" id="KW-0963">Cytoplasm</keyword>
<dbReference type="GO" id="GO:0002184">
    <property type="term" value="P:cytoplasmic translational termination"/>
    <property type="evidence" value="ECO:0007669"/>
    <property type="project" value="UniProtKB-ARBA"/>
</dbReference>
<evidence type="ECO:0000256" key="4">
    <source>
        <dbReference type="ARBA" id="ARBA00022490"/>
    </source>
</evidence>
<dbReference type="PRINTS" id="PR00315">
    <property type="entry name" value="ELONGATNFCT"/>
</dbReference>
<comment type="subcellular location">
    <subcellularLocation>
        <location evidence="1">Cytoplasm</location>
    </subcellularLocation>
</comment>
<dbReference type="GO" id="GO:0005829">
    <property type="term" value="C:cytosol"/>
    <property type="evidence" value="ECO:0007669"/>
    <property type="project" value="GOC"/>
</dbReference>
<accession>A0A0E1RYE2</accession>
<gene>
    <name evidence="16" type="ORF">CIMG_01230</name>
</gene>
<dbReference type="FunFam" id="2.40.30.10:FF:000070">
    <property type="entry name" value="Translation elongation factor EF-1 subunit"/>
    <property type="match status" value="1"/>
</dbReference>
<evidence type="ECO:0000256" key="2">
    <source>
        <dbReference type="ARBA" id="ARBA00007249"/>
    </source>
</evidence>
<dbReference type="EMBL" id="GG704911">
    <property type="protein sequence ID" value="EAS35876.2"/>
    <property type="molecule type" value="Genomic_DNA"/>
</dbReference>
<dbReference type="SUPFAM" id="SSF50447">
    <property type="entry name" value="Translation proteins"/>
    <property type="match status" value="1"/>
</dbReference>
<feature type="domain" description="Tr-type G" evidence="15">
    <location>
        <begin position="407"/>
        <end position="634"/>
    </location>
</feature>
<name>A0A0E1RYE2_COCIM</name>
<evidence type="ECO:0000259" key="15">
    <source>
        <dbReference type="PROSITE" id="PS51722"/>
    </source>
</evidence>
<dbReference type="CDD" id="cd16267">
    <property type="entry name" value="HBS1-like_II"/>
    <property type="match status" value="1"/>
</dbReference>
<evidence type="ECO:0000256" key="8">
    <source>
        <dbReference type="ARBA" id="ARBA00022917"/>
    </source>
</evidence>
<protein>
    <recommendedName>
        <fullName evidence="13">Elongation factor 1 alpha-like protein</fullName>
    </recommendedName>
    <alternativeName>
        <fullName evidence="3">Elongation factor 1-alpha</fullName>
    </alternativeName>
</protein>
<dbReference type="PROSITE" id="PS51722">
    <property type="entry name" value="G_TR_2"/>
    <property type="match status" value="1"/>
</dbReference>
<evidence type="ECO:0000256" key="9">
    <source>
        <dbReference type="ARBA" id="ARBA00023128"/>
    </source>
</evidence>
<dbReference type="Pfam" id="PF00009">
    <property type="entry name" value="GTP_EFTU"/>
    <property type="match status" value="1"/>
</dbReference>
<dbReference type="OMA" id="FRMAISE"/>
<dbReference type="InterPro" id="IPR000795">
    <property type="entry name" value="T_Tr_GTP-bd_dom"/>
</dbReference>
<dbReference type="RefSeq" id="XP_001247459.2">
    <property type="nucleotide sequence ID" value="XM_001247458.2"/>
</dbReference>
<dbReference type="Gene3D" id="3.40.50.300">
    <property type="entry name" value="P-loop containing nucleotide triphosphate hydrolases"/>
    <property type="match status" value="1"/>
</dbReference>
<dbReference type="CDD" id="cd01883">
    <property type="entry name" value="EF1_alpha"/>
    <property type="match status" value="1"/>
</dbReference>
<feature type="region of interest" description="Disordered" evidence="14">
    <location>
        <begin position="86"/>
        <end position="109"/>
    </location>
</feature>
<dbReference type="OrthoDB" id="342024at2759"/>
<evidence type="ECO:0000256" key="3">
    <source>
        <dbReference type="ARBA" id="ARBA00013870"/>
    </source>
</evidence>
<dbReference type="NCBIfam" id="TIGR00231">
    <property type="entry name" value="small_GTP"/>
    <property type="match status" value="1"/>
</dbReference>
<dbReference type="InParanoid" id="A0A0E1RYE2"/>
<feature type="compositionally biased region" description="Acidic residues" evidence="14">
    <location>
        <begin position="12"/>
        <end position="30"/>
    </location>
</feature>
<comment type="subunit">
    <text evidence="12">Component of the Dom34-Hbs1 complex, also named Pelota-HBS1L complex, composed of dom34 and hbs1.</text>
</comment>
<feature type="compositionally biased region" description="Basic and acidic residues" evidence="14">
    <location>
        <begin position="186"/>
        <end position="198"/>
    </location>
</feature>
<organism evidence="16 17">
    <name type="scientific">Coccidioides immitis (strain RS)</name>
    <name type="common">Valley fever fungus</name>
    <dbReference type="NCBI Taxonomy" id="246410"/>
    <lineage>
        <taxon>Eukaryota</taxon>
        <taxon>Fungi</taxon>
        <taxon>Dikarya</taxon>
        <taxon>Ascomycota</taxon>
        <taxon>Pezizomycotina</taxon>
        <taxon>Eurotiomycetes</taxon>
        <taxon>Eurotiomycetidae</taxon>
        <taxon>Onygenales</taxon>
        <taxon>Onygenaceae</taxon>
        <taxon>Coccidioides</taxon>
    </lineage>
</organism>
<reference evidence="17" key="2">
    <citation type="journal article" date="2010" name="Genome Res.">
        <title>Population genomic sequencing of Coccidioides fungi reveals recent hybridization and transposon control.</title>
        <authorList>
            <person name="Neafsey D.E."/>
            <person name="Barker B.M."/>
            <person name="Sharpton T.J."/>
            <person name="Stajich J.E."/>
            <person name="Park D.J."/>
            <person name="Whiston E."/>
            <person name="Hung C.-Y."/>
            <person name="McMahan C."/>
            <person name="White J."/>
            <person name="Sykes S."/>
            <person name="Heiman D."/>
            <person name="Young S."/>
            <person name="Zeng Q."/>
            <person name="Abouelleil A."/>
            <person name="Aftuck L."/>
            <person name="Bessette D."/>
            <person name="Brown A."/>
            <person name="FitzGerald M."/>
            <person name="Lui A."/>
            <person name="Macdonald J.P."/>
            <person name="Priest M."/>
            <person name="Orbach M.J."/>
            <person name="Galgiani J.N."/>
            <person name="Kirkland T.N."/>
            <person name="Cole G.T."/>
            <person name="Birren B.W."/>
            <person name="Henn M.R."/>
            <person name="Taylor J.W."/>
            <person name="Rounsley S.D."/>
        </authorList>
    </citation>
    <scope>GENOME REANNOTATION</scope>
    <source>
        <strain evidence="17">RS</strain>
    </source>
</reference>
<dbReference type="InterPro" id="IPR004161">
    <property type="entry name" value="EFTu-like_2"/>
</dbReference>
<evidence type="ECO:0000313" key="17">
    <source>
        <dbReference type="Proteomes" id="UP000001261"/>
    </source>
</evidence>
<keyword evidence="5" id="KW-0547">Nucleotide-binding</keyword>
<dbReference type="FunFam" id="2.40.30.10:FF:000020">
    <property type="entry name" value="Translation elongation factor EF-1"/>
    <property type="match status" value="1"/>
</dbReference>
<feature type="compositionally biased region" description="Low complexity" evidence="14">
    <location>
        <begin position="86"/>
        <end position="108"/>
    </location>
</feature>
<sequence length="817" mass="89651">MSRNRVKNIAYDGDDDYYDDDEYGEDGELSPEDREQMRLRTAEVQQLLLSELPPIQAKEEEIWESLWHYYYDVDKTVAYLRKKYRPQTPKKTPKQQTTGATASAAQAKSKGKVSPYPLPFYGAQCPTQFSARDFFKDSPWLNIPSHRKAEILVEPLYPRLGLLGGAPEGSGKMSKLAALAAARKKKESERNKAEKETTDAEPSSSLSSPKTQHSTSISLLDRLASNARPKASPESRLSRFPLRKPARGPDPGPGPQKNPSLEIREPMESDQKPKFPVKAPGPSPKGDLVPLTEDLLARPSSFATVIVGSRSGQGSSYCSWRGFDMLKLYGQGFTECFNFAEPSPDDVVFNAQNAAKANKAKQAKAQSSAKATSDLADDVKQLSVQESVKPKSKQLDVLEEHRKTKRKKAANFVVIGHVDAGKSTLMGRLLYDLKAIDQRTVDKYKREADKIGKGSFHLAWVLDQGSEERARGVTIDIATNRFETDSTSFTILDAPGHRDFVPNMIAGASQADFAVLVIDASTGNFESGLKGQTKEHALLVRSMGVQKMVVAVNKMDSVHWSKERFDEIEQQISSFLTTAGFQPKNISFVPCSGLRGENIISRTKDKNAAWYSGRTLIEELETAESYAYAIEKPLRMTIADVFKGGAQNQLSISGRIDAGSLQVGDRVLSMPSGEAATIKSLEIDQEPKDWAVAGNNVVLHLVDIDPMHLKTGDVICSPSSPVQNISSFTAKVLAFDHLTPMHVELHRGRLHVPGRISRLVATLDKASGTPVKKKPKIVAPGMVARIVVDMDQPIPLEAPARVVLRASGETVAAGLLE</sequence>
<dbReference type="KEGG" id="cim:CIMG_01230"/>
<dbReference type="InterPro" id="IPR050100">
    <property type="entry name" value="TRAFAC_GTPase_members"/>
</dbReference>
<dbReference type="GO" id="GO:1990533">
    <property type="term" value="C:Dom34-Hbs1 complex"/>
    <property type="evidence" value="ECO:0007669"/>
    <property type="project" value="UniProtKB-ARBA"/>
</dbReference>
<feature type="region of interest" description="Disordered" evidence="14">
    <location>
        <begin position="1"/>
        <end position="34"/>
    </location>
</feature>
<dbReference type="Pfam" id="PF22594">
    <property type="entry name" value="GTP-eEF1A_C"/>
    <property type="match status" value="1"/>
</dbReference>
<feature type="compositionally biased region" description="Polar residues" evidence="14">
    <location>
        <begin position="200"/>
        <end position="218"/>
    </location>
</feature>
<comment type="catalytic activity">
    <reaction evidence="11">
        <text>GTP + H2O = GDP + phosphate + H(+)</text>
        <dbReference type="Rhea" id="RHEA:19669"/>
        <dbReference type="ChEBI" id="CHEBI:15377"/>
        <dbReference type="ChEBI" id="CHEBI:15378"/>
        <dbReference type="ChEBI" id="CHEBI:37565"/>
        <dbReference type="ChEBI" id="CHEBI:43474"/>
        <dbReference type="ChEBI" id="CHEBI:58189"/>
    </reaction>
    <physiologicalReaction direction="left-to-right" evidence="11">
        <dbReference type="Rhea" id="RHEA:19670"/>
    </physiologicalReaction>
</comment>
<dbReference type="PROSITE" id="PS00301">
    <property type="entry name" value="G_TR_1"/>
    <property type="match status" value="1"/>
</dbReference>
<dbReference type="VEuPathDB" id="FungiDB:CIMG_01230"/>
<dbReference type="GeneID" id="4566405"/>
<evidence type="ECO:0000256" key="10">
    <source>
        <dbReference type="ARBA" id="ARBA00023134"/>
    </source>
</evidence>
<evidence type="ECO:0000313" key="16">
    <source>
        <dbReference type="EMBL" id="EAS35876.2"/>
    </source>
</evidence>
<keyword evidence="8" id="KW-0648">Protein biosynthesis</keyword>
<dbReference type="InterPro" id="IPR009000">
    <property type="entry name" value="Transl_B-barrel_sf"/>
</dbReference>
<dbReference type="SUPFAM" id="SSF50465">
    <property type="entry name" value="EF-Tu/eEF-1alpha/eIF2-gamma C-terminal domain"/>
    <property type="match status" value="1"/>
</dbReference>
<dbReference type="FunFam" id="3.40.50.300:FF:000204">
    <property type="entry name" value="Translation elongation factor Tu"/>
    <property type="match status" value="1"/>
</dbReference>
<keyword evidence="9" id="KW-0496">Mitochondrion</keyword>
<evidence type="ECO:0000256" key="11">
    <source>
        <dbReference type="ARBA" id="ARBA00049117"/>
    </source>
</evidence>
<dbReference type="InterPro" id="IPR015033">
    <property type="entry name" value="HBS1-like_N"/>
</dbReference>
<dbReference type="InterPro" id="IPR031157">
    <property type="entry name" value="G_TR_CS"/>
</dbReference>
<dbReference type="InterPro" id="IPR005225">
    <property type="entry name" value="Small_GTP-bd"/>
</dbReference>
<dbReference type="Gene3D" id="2.40.30.10">
    <property type="entry name" value="Translation factors"/>
    <property type="match status" value="2"/>
</dbReference>
<dbReference type="STRING" id="246410.A0A0E1RYE2"/>
<evidence type="ECO:0000256" key="6">
    <source>
        <dbReference type="ARBA" id="ARBA00022801"/>
    </source>
</evidence>
<proteinExistence type="inferred from homology"/>
<dbReference type="InterPro" id="IPR054696">
    <property type="entry name" value="GTP-eEF1A_C"/>
</dbReference>
<evidence type="ECO:0000256" key="1">
    <source>
        <dbReference type="ARBA" id="ARBA00004496"/>
    </source>
</evidence>
<comment type="similarity">
    <text evidence="2">Belongs to the TRAFAC class translation factor GTPase superfamily. Classic translation factor GTPase family. EF-Tu/EF-1A subfamily.</text>
</comment>
<keyword evidence="16" id="KW-0251">Elongation factor</keyword>
<dbReference type="Proteomes" id="UP000001261">
    <property type="component" value="Unassembled WGS sequence"/>
</dbReference>
<reference evidence="17" key="1">
    <citation type="journal article" date="2009" name="Genome Res.">
        <title>Comparative genomic analyses of the human fungal pathogens Coccidioides and their relatives.</title>
        <authorList>
            <person name="Sharpton T.J."/>
            <person name="Stajich J.E."/>
            <person name="Rounsley S.D."/>
            <person name="Gardner M.J."/>
            <person name="Wortman J.R."/>
            <person name="Jordar V.S."/>
            <person name="Maiti R."/>
            <person name="Kodira C.D."/>
            <person name="Neafsey D.E."/>
            <person name="Zeng Q."/>
            <person name="Hung C.-Y."/>
            <person name="McMahan C."/>
            <person name="Muszewska A."/>
            <person name="Grynberg M."/>
            <person name="Mandel M.A."/>
            <person name="Kellner E.M."/>
            <person name="Barker B.M."/>
            <person name="Galgiani J.N."/>
            <person name="Orbach M.J."/>
            <person name="Kirkland T.N."/>
            <person name="Cole G.T."/>
            <person name="Henn M.R."/>
            <person name="Birren B.W."/>
            <person name="Taylor J.W."/>
        </authorList>
    </citation>
    <scope>NUCLEOTIDE SEQUENCE [LARGE SCALE GENOMIC DNA]</scope>
    <source>
        <strain evidence="17">RS</strain>
    </source>
</reference>
<evidence type="ECO:0000256" key="12">
    <source>
        <dbReference type="ARBA" id="ARBA00063537"/>
    </source>
</evidence>
<dbReference type="GO" id="GO:0006417">
    <property type="term" value="P:regulation of translation"/>
    <property type="evidence" value="ECO:0007669"/>
    <property type="project" value="UniProtKB-KW"/>
</dbReference>
<keyword evidence="6" id="KW-0378">Hydrolase</keyword>
<dbReference type="SUPFAM" id="SSF52540">
    <property type="entry name" value="P-loop containing nucleoside triphosphate hydrolases"/>
    <property type="match status" value="1"/>
</dbReference>
<dbReference type="AlphaFoldDB" id="A0A0E1RYE2"/>
<dbReference type="GO" id="GO:0003924">
    <property type="term" value="F:GTPase activity"/>
    <property type="evidence" value="ECO:0007669"/>
    <property type="project" value="InterPro"/>
</dbReference>
<evidence type="ECO:0000256" key="7">
    <source>
        <dbReference type="ARBA" id="ARBA00022845"/>
    </source>
</evidence>
<evidence type="ECO:0000256" key="14">
    <source>
        <dbReference type="SAM" id="MobiDB-lite"/>
    </source>
</evidence>
<evidence type="ECO:0000256" key="13">
    <source>
        <dbReference type="ARBA" id="ARBA00074866"/>
    </source>
</evidence>
<dbReference type="Pfam" id="PF08938">
    <property type="entry name" value="HBS1_N"/>
    <property type="match status" value="1"/>
</dbReference>
<keyword evidence="17" id="KW-1185">Reference proteome</keyword>
<dbReference type="InterPro" id="IPR027417">
    <property type="entry name" value="P-loop_NTPase"/>
</dbReference>
<dbReference type="Pfam" id="PF03144">
    <property type="entry name" value="GTP_EFTU_D2"/>
    <property type="match status" value="1"/>
</dbReference>
<keyword evidence="10" id="KW-0342">GTP-binding</keyword>
<feature type="compositionally biased region" description="Basic and acidic residues" evidence="14">
    <location>
        <begin position="262"/>
        <end position="273"/>
    </location>
</feature>
<dbReference type="PANTHER" id="PTHR23115">
    <property type="entry name" value="TRANSLATION FACTOR"/>
    <property type="match status" value="1"/>
</dbReference>
<feature type="region of interest" description="Disordered" evidence="14">
    <location>
        <begin position="165"/>
        <end position="287"/>
    </location>
</feature>
<keyword evidence="7" id="KW-0810">Translation regulation</keyword>
<dbReference type="InterPro" id="IPR009001">
    <property type="entry name" value="Transl_elong_EF1A/Init_IF2_C"/>
</dbReference>